<dbReference type="PANTHER" id="PTHR24408:SF58">
    <property type="entry name" value="TRANSCRIPTION FACTOR (TFIIIA), PUTATIVE (AFU_ORTHOLOGUE AFUA_1G05150)-RELATED"/>
    <property type="match status" value="1"/>
</dbReference>
<dbReference type="AlphaFoldDB" id="A0A8C5LVG7"/>
<protein>
    <recommendedName>
        <fullName evidence="7">C2H2-type domain-containing protein</fullName>
    </recommendedName>
</protein>
<reference evidence="8" key="1">
    <citation type="submission" date="2025-08" db="UniProtKB">
        <authorList>
            <consortium name="Ensembl"/>
        </authorList>
    </citation>
    <scope>IDENTIFICATION</scope>
</reference>
<keyword evidence="2" id="KW-0677">Repeat</keyword>
<dbReference type="GO" id="GO:0008270">
    <property type="term" value="F:zinc ion binding"/>
    <property type="evidence" value="ECO:0007669"/>
    <property type="project" value="UniProtKB-KW"/>
</dbReference>
<feature type="domain" description="C2H2-type" evidence="7">
    <location>
        <begin position="68"/>
        <end position="96"/>
    </location>
</feature>
<accession>A0A8C5LVG7</accession>
<name>A0A8C5LVG7_9ANUR</name>
<dbReference type="PANTHER" id="PTHR24408">
    <property type="entry name" value="ZINC FINGER PROTEIN"/>
    <property type="match status" value="1"/>
</dbReference>
<keyword evidence="1" id="KW-0479">Metal-binding</keyword>
<keyword evidence="4" id="KW-0862">Zinc</keyword>
<feature type="region of interest" description="Disordered" evidence="6">
    <location>
        <begin position="227"/>
        <end position="249"/>
    </location>
</feature>
<dbReference type="Proteomes" id="UP000694569">
    <property type="component" value="Unplaced"/>
</dbReference>
<dbReference type="OrthoDB" id="8069632at2759"/>
<feature type="compositionally biased region" description="Low complexity" evidence="6">
    <location>
        <begin position="526"/>
        <end position="539"/>
    </location>
</feature>
<dbReference type="GeneTree" id="ENSGT00940000160595"/>
<feature type="region of interest" description="Disordered" evidence="6">
    <location>
        <begin position="487"/>
        <end position="563"/>
    </location>
</feature>
<keyword evidence="3 5" id="KW-0863">Zinc-finger</keyword>
<evidence type="ECO:0000313" key="9">
    <source>
        <dbReference type="Proteomes" id="UP000694569"/>
    </source>
</evidence>
<dbReference type="Ensembl" id="ENSLLET00000003257.1">
    <property type="protein sequence ID" value="ENSLLEP00000003119.1"/>
    <property type="gene ID" value="ENSLLEG00000002004.1"/>
</dbReference>
<dbReference type="PROSITE" id="PS50157">
    <property type="entry name" value="ZINC_FINGER_C2H2_2"/>
    <property type="match status" value="2"/>
</dbReference>
<keyword evidence="9" id="KW-1185">Reference proteome</keyword>
<dbReference type="GO" id="GO:0000981">
    <property type="term" value="F:DNA-binding transcription factor activity, RNA polymerase II-specific"/>
    <property type="evidence" value="ECO:0007669"/>
    <property type="project" value="TreeGrafter"/>
</dbReference>
<dbReference type="GO" id="GO:0005634">
    <property type="term" value="C:nucleus"/>
    <property type="evidence" value="ECO:0007669"/>
    <property type="project" value="TreeGrafter"/>
</dbReference>
<dbReference type="SMART" id="SM00355">
    <property type="entry name" value="ZnF_C2H2"/>
    <property type="match status" value="3"/>
</dbReference>
<reference evidence="8" key="2">
    <citation type="submission" date="2025-09" db="UniProtKB">
        <authorList>
            <consortium name="Ensembl"/>
        </authorList>
    </citation>
    <scope>IDENTIFICATION</scope>
</reference>
<evidence type="ECO:0000259" key="7">
    <source>
        <dbReference type="PROSITE" id="PS50157"/>
    </source>
</evidence>
<feature type="compositionally biased region" description="Basic and acidic residues" evidence="6">
    <location>
        <begin position="231"/>
        <end position="240"/>
    </location>
</feature>
<proteinExistence type="predicted"/>
<evidence type="ECO:0000313" key="8">
    <source>
        <dbReference type="Ensembl" id="ENSLLEP00000003119.1"/>
    </source>
</evidence>
<dbReference type="GO" id="GO:0043565">
    <property type="term" value="F:sequence-specific DNA binding"/>
    <property type="evidence" value="ECO:0007669"/>
    <property type="project" value="TreeGrafter"/>
</dbReference>
<evidence type="ECO:0000256" key="4">
    <source>
        <dbReference type="ARBA" id="ARBA00022833"/>
    </source>
</evidence>
<sequence>MDDHGQVQTVAKFNCEKCRFSTKDQCKYNSHVTVHNDMTFSCSHCNYVSYTKGDFQRHLVTHTGKFPYTCEYCGYGAVRNDYIVKHIKRIHNDGKIQCSVSTVENDAKNTSVNIIQTNLPCVPELAPSIAFSTNEDIIDLTSDLESIPSYPITFDHGIKREVPGTQVEVEVISPSETPLYPWMTLTVVAPSTFKVLPNSFAQVVKVKPVDNVCHLILKCSESSEYGLTEGQSEKDKKPEQSAEVSSTQEKCMGQSRQCFRQSDVGLQPVQNVQSRHCPTATEQVLHTGSTFQCKTEVTKSKPNVVESLQQNNNSHSVLEGPFISSVFSLSSVSKNILERIQWENGPITSPKSSSHEESTEIMNCSLASSVTPSVEDLKDLKHEKIAESDICKSVQQASYVCPRKEKQSTIVETAPHPTKQEDEKTQERQSLALSLNKKRTCQKPKMDVKKEMDFCVKPQTLFLSCNKNVVMQPLTCVLQNGFKPSPNSGSALKTLIDTPKSPDQEKVSDRNIKRNHESLRQEKETLSTSSSSPEKPSSKMIKKQSCRKVNGLKPKERPLPKRIPNLSSKEISLYKYTPLRLMPASSNQLTQAPSDNQPVVVLNHPDVDSLEIFSVMKIINKFNSNVLNVTLSKRMCQQTA</sequence>
<evidence type="ECO:0000256" key="5">
    <source>
        <dbReference type="PROSITE-ProRule" id="PRU00042"/>
    </source>
</evidence>
<organism evidence="8 9">
    <name type="scientific">Leptobrachium leishanense</name>
    <name type="common">Leishan spiny toad</name>
    <dbReference type="NCBI Taxonomy" id="445787"/>
    <lineage>
        <taxon>Eukaryota</taxon>
        <taxon>Metazoa</taxon>
        <taxon>Chordata</taxon>
        <taxon>Craniata</taxon>
        <taxon>Vertebrata</taxon>
        <taxon>Euteleostomi</taxon>
        <taxon>Amphibia</taxon>
        <taxon>Batrachia</taxon>
        <taxon>Anura</taxon>
        <taxon>Pelobatoidea</taxon>
        <taxon>Megophryidae</taxon>
        <taxon>Leptobrachium</taxon>
    </lineage>
</organism>
<evidence type="ECO:0000256" key="6">
    <source>
        <dbReference type="SAM" id="MobiDB-lite"/>
    </source>
</evidence>
<evidence type="ECO:0000256" key="2">
    <source>
        <dbReference type="ARBA" id="ARBA00022737"/>
    </source>
</evidence>
<dbReference type="Gene3D" id="3.30.160.60">
    <property type="entry name" value="Classic Zinc Finger"/>
    <property type="match status" value="2"/>
</dbReference>
<evidence type="ECO:0000256" key="3">
    <source>
        <dbReference type="ARBA" id="ARBA00022771"/>
    </source>
</evidence>
<dbReference type="InterPro" id="IPR013087">
    <property type="entry name" value="Znf_C2H2_type"/>
</dbReference>
<dbReference type="InterPro" id="IPR036236">
    <property type="entry name" value="Znf_C2H2_sf"/>
</dbReference>
<dbReference type="SUPFAM" id="SSF57667">
    <property type="entry name" value="beta-beta-alpha zinc fingers"/>
    <property type="match status" value="1"/>
</dbReference>
<feature type="domain" description="C2H2-type" evidence="7">
    <location>
        <begin position="40"/>
        <end position="67"/>
    </location>
</feature>
<feature type="compositionally biased region" description="Basic and acidic residues" evidence="6">
    <location>
        <begin position="500"/>
        <end position="525"/>
    </location>
</feature>
<evidence type="ECO:0000256" key="1">
    <source>
        <dbReference type="ARBA" id="ARBA00022723"/>
    </source>
</evidence>